<name>A0A9Q3D335_9BASI</name>
<proteinExistence type="predicted"/>
<reference evidence="2" key="1">
    <citation type="submission" date="2021-03" db="EMBL/GenBank/DDBJ databases">
        <title>Draft genome sequence of rust myrtle Austropuccinia psidii MF-1, a brazilian biotype.</title>
        <authorList>
            <person name="Quecine M.C."/>
            <person name="Pachon D.M.R."/>
            <person name="Bonatelli M.L."/>
            <person name="Correr F.H."/>
            <person name="Franceschini L.M."/>
            <person name="Leite T.F."/>
            <person name="Margarido G.R.A."/>
            <person name="Almeida C.A."/>
            <person name="Ferrarezi J.A."/>
            <person name="Labate C.A."/>
        </authorList>
    </citation>
    <scope>NUCLEOTIDE SEQUENCE</scope>
    <source>
        <strain evidence="2">MF-1</strain>
    </source>
</reference>
<feature type="compositionally biased region" description="Basic residues" evidence="1">
    <location>
        <begin position="81"/>
        <end position="98"/>
    </location>
</feature>
<feature type="region of interest" description="Disordered" evidence="1">
    <location>
        <begin position="54"/>
        <end position="113"/>
    </location>
</feature>
<organism evidence="2 3">
    <name type="scientific">Austropuccinia psidii MF-1</name>
    <dbReference type="NCBI Taxonomy" id="1389203"/>
    <lineage>
        <taxon>Eukaryota</taxon>
        <taxon>Fungi</taxon>
        <taxon>Dikarya</taxon>
        <taxon>Basidiomycota</taxon>
        <taxon>Pucciniomycotina</taxon>
        <taxon>Pucciniomycetes</taxon>
        <taxon>Pucciniales</taxon>
        <taxon>Sphaerophragmiaceae</taxon>
        <taxon>Austropuccinia</taxon>
    </lineage>
</organism>
<accession>A0A9Q3D335</accession>
<evidence type="ECO:0000256" key="1">
    <source>
        <dbReference type="SAM" id="MobiDB-lite"/>
    </source>
</evidence>
<dbReference type="AlphaFoldDB" id="A0A9Q3D335"/>
<gene>
    <name evidence="2" type="ORF">O181_034253</name>
</gene>
<dbReference type="Proteomes" id="UP000765509">
    <property type="component" value="Unassembled WGS sequence"/>
</dbReference>
<dbReference type="EMBL" id="AVOT02012627">
    <property type="protein sequence ID" value="MBW0494538.1"/>
    <property type="molecule type" value="Genomic_DNA"/>
</dbReference>
<keyword evidence="3" id="KW-1185">Reference proteome</keyword>
<feature type="compositionally biased region" description="Basic and acidic residues" evidence="1">
    <location>
        <begin position="99"/>
        <end position="113"/>
    </location>
</feature>
<feature type="compositionally biased region" description="Polar residues" evidence="1">
    <location>
        <begin position="54"/>
        <end position="67"/>
    </location>
</feature>
<evidence type="ECO:0000313" key="2">
    <source>
        <dbReference type="EMBL" id="MBW0494538.1"/>
    </source>
</evidence>
<protein>
    <submittedName>
        <fullName evidence="2">Uncharacterized protein</fullName>
    </submittedName>
</protein>
<comment type="caution">
    <text evidence="2">The sequence shown here is derived from an EMBL/GenBank/DDBJ whole genome shotgun (WGS) entry which is preliminary data.</text>
</comment>
<evidence type="ECO:0000313" key="3">
    <source>
        <dbReference type="Proteomes" id="UP000765509"/>
    </source>
</evidence>
<sequence>MSNITPNSQLSAYELIQRSLVWINEREETQHSPIVCGDLDIQNKQLICDNHNGSQQAIDETPSQTSLQKRKHRTHEEAQLHRQKIEHKRWLKRQRKMDKRVSAEAHRLQQAEM</sequence>